<evidence type="ECO:0000313" key="2">
    <source>
        <dbReference type="EMBL" id="TKT06702.1"/>
    </source>
</evidence>
<accession>A0A4U5WXR5</accession>
<gene>
    <name evidence="2" type="ORF">E4U92_25800</name>
</gene>
<sequence>MADCEPVTHRFMDLRVPEYAYMFGFLQADGHLQQGVGQKGKLSVELNSQDVGLLREFQRLTPYNSSVTERTRSTNFAEVHTSATWTLCSLEARTRLNACGLPYGRKSVTIAPPAGEFSRRDYLRGLIDADGSVGFTGKGFPFVSLATASAAVAGFLRDYCRDTTGAERNLRRNARDNVFNILYTMAVAQRLAADLYYPGCLSLERKRAAAALLPAWSRPAGMRAAHTRRRWTEEEDRILLGSVSPAAAAEALGRTIQSCHLRRWRLGNGQASMPSRP</sequence>
<dbReference type="SUPFAM" id="SSF55608">
    <property type="entry name" value="Homing endonucleases"/>
    <property type="match status" value="1"/>
</dbReference>
<dbReference type="InterPro" id="IPR027434">
    <property type="entry name" value="Homing_endonucl"/>
</dbReference>
<comment type="caution">
    <text evidence="2">The sequence shown here is derived from an EMBL/GenBank/DDBJ whole genome shotgun (WGS) entry which is preliminary data.</text>
</comment>
<dbReference type="GO" id="GO:0004519">
    <property type="term" value="F:endonuclease activity"/>
    <property type="evidence" value="ECO:0007669"/>
    <property type="project" value="InterPro"/>
</dbReference>
<evidence type="ECO:0000259" key="1">
    <source>
        <dbReference type="Pfam" id="PF14528"/>
    </source>
</evidence>
<dbReference type="Gene3D" id="3.10.28.10">
    <property type="entry name" value="Homing endonucleases"/>
    <property type="match status" value="1"/>
</dbReference>
<dbReference type="EMBL" id="SZPR01000020">
    <property type="protein sequence ID" value="TKT06702.1"/>
    <property type="molecule type" value="Genomic_DNA"/>
</dbReference>
<dbReference type="Proteomes" id="UP000308632">
    <property type="component" value="Unassembled WGS sequence"/>
</dbReference>
<protein>
    <recommendedName>
        <fullName evidence="1">Homing endonuclease LAGLIDADG domain-containing protein</fullName>
    </recommendedName>
</protein>
<feature type="domain" description="Homing endonuclease LAGLIDADG" evidence="1">
    <location>
        <begin position="120"/>
        <end position="183"/>
    </location>
</feature>
<dbReference type="InterPro" id="IPR004860">
    <property type="entry name" value="LAGLIDADG_dom"/>
</dbReference>
<name>A0A4U5WXR5_STRGB</name>
<dbReference type="Pfam" id="PF14528">
    <property type="entry name" value="LAGLIDADG_3"/>
    <property type="match status" value="1"/>
</dbReference>
<evidence type="ECO:0000313" key="3">
    <source>
        <dbReference type="Proteomes" id="UP000308632"/>
    </source>
</evidence>
<organism evidence="2 3">
    <name type="scientific">Streptomyces galbus</name>
    <dbReference type="NCBI Taxonomy" id="33898"/>
    <lineage>
        <taxon>Bacteria</taxon>
        <taxon>Bacillati</taxon>
        <taxon>Actinomycetota</taxon>
        <taxon>Actinomycetes</taxon>
        <taxon>Kitasatosporales</taxon>
        <taxon>Streptomycetaceae</taxon>
        <taxon>Streptomyces</taxon>
    </lineage>
</organism>
<dbReference type="AlphaFoldDB" id="A0A4U5WXR5"/>
<proteinExistence type="predicted"/>
<reference evidence="2 3" key="1">
    <citation type="submission" date="2019-04" db="EMBL/GenBank/DDBJ databases">
        <title>Streptomyces lasaliensis sp.nov., an Actinomycete isolated from soil which produces the polyether antibiotic lasalocid.</title>
        <authorList>
            <person name="Erwin G."/>
            <person name="Haber C."/>
        </authorList>
    </citation>
    <scope>NUCLEOTIDE SEQUENCE [LARGE SCALE GENOMIC DNA]</scope>
    <source>
        <strain evidence="2 3">DSM 40089</strain>
    </source>
</reference>